<dbReference type="PRINTS" id="PR01590">
    <property type="entry name" value="HTHFIS"/>
</dbReference>
<evidence type="ECO:0000259" key="5">
    <source>
        <dbReference type="PROSITE" id="PS50045"/>
    </source>
</evidence>
<keyword evidence="2" id="KW-0067">ATP-binding</keyword>
<dbReference type="SUPFAM" id="SSF54631">
    <property type="entry name" value="CBS-domain pair"/>
    <property type="match status" value="1"/>
</dbReference>
<keyword evidence="4" id="KW-0804">Transcription</keyword>
<dbReference type="SUPFAM" id="SSF46689">
    <property type="entry name" value="Homeodomain-like"/>
    <property type="match status" value="1"/>
</dbReference>
<dbReference type="Gene3D" id="1.10.10.60">
    <property type="entry name" value="Homeodomain-like"/>
    <property type="match status" value="1"/>
</dbReference>
<dbReference type="FunFam" id="3.40.50.300:FF:000006">
    <property type="entry name" value="DNA-binding transcriptional regulator NtrC"/>
    <property type="match status" value="1"/>
</dbReference>
<dbReference type="Pfam" id="PF02954">
    <property type="entry name" value="HTH_8"/>
    <property type="match status" value="1"/>
</dbReference>
<sequence>MIAQDIMSTCVISLHIHDSIYSAKEIFKKHNFSSIPIIDNDNRLLGVVRLKDLLDKTDPKSTLETCISSVYIKVKYNVTFNEIVEEFFTHHDCAVALVLDESEKLIGIVSKNDIFRLSILGKIENSDDDLQDNQLQKLSAKPYLQDAFNSLDEGIIIIDNELKVQFANKAYMRILGVQPHHILNKKLSDIEPNAKIIDVLKTGKPFRYEDTINVESVQKTIVANIMPIIVKKEVKGAISSFFDKTQFHIMANQLEKLNTINDYLEKELKSDIVLPEAFSAIIGSSKKLKNQLVLAWRIAETDSSVLILGESGTGKELVAQAIHKASMRKGNAFVAINCSAIPDSLIESELFGYEEGAFTGAVRGGKPGKIEKANKGTLFFDEIGDMPLFMQPRLLRFLQEKEYERIGSNKTIRADVRVIAATNKNLEEMVDKGEFRKDLFFRINTFTLHIPPLREHKIDILSLIQHFLDQYNMKYGKSTILSNACINLFLQYDWPGNIREVEHVIEHAVVLADDTVIKENNLPKYFVNLAASSAQFEEEKAPSLSPKKLQEVVDYVEREAIIRALQASKNNKTKAMGILGISRRCFYEKLRKYNI</sequence>
<dbReference type="SMART" id="SM00382">
    <property type="entry name" value="AAA"/>
    <property type="match status" value="1"/>
</dbReference>
<dbReference type="InterPro" id="IPR002078">
    <property type="entry name" value="Sigma_54_int"/>
</dbReference>
<dbReference type="PANTHER" id="PTHR32071">
    <property type="entry name" value="TRANSCRIPTIONAL REGULATORY PROTEIN"/>
    <property type="match status" value="1"/>
</dbReference>
<dbReference type="AlphaFoldDB" id="A0A644XDV9"/>
<keyword evidence="3" id="KW-0805">Transcription regulation</keyword>
<organism evidence="8">
    <name type="scientific">bioreactor metagenome</name>
    <dbReference type="NCBI Taxonomy" id="1076179"/>
    <lineage>
        <taxon>unclassified sequences</taxon>
        <taxon>metagenomes</taxon>
        <taxon>ecological metagenomes</taxon>
    </lineage>
</organism>
<dbReference type="CDD" id="cd02205">
    <property type="entry name" value="CBS_pair_SF"/>
    <property type="match status" value="1"/>
</dbReference>
<dbReference type="GO" id="GO:0005524">
    <property type="term" value="F:ATP binding"/>
    <property type="evidence" value="ECO:0007669"/>
    <property type="project" value="UniProtKB-KW"/>
</dbReference>
<evidence type="ECO:0000256" key="2">
    <source>
        <dbReference type="ARBA" id="ARBA00022840"/>
    </source>
</evidence>
<evidence type="ECO:0000259" key="6">
    <source>
        <dbReference type="PROSITE" id="PS50112"/>
    </source>
</evidence>
<feature type="domain" description="PAS" evidence="6">
    <location>
        <begin position="140"/>
        <end position="187"/>
    </location>
</feature>
<dbReference type="SUPFAM" id="SSF52540">
    <property type="entry name" value="P-loop containing nucleoside triphosphate hydrolases"/>
    <property type="match status" value="1"/>
</dbReference>
<dbReference type="PROSITE" id="PS50112">
    <property type="entry name" value="PAS"/>
    <property type="match status" value="1"/>
</dbReference>
<dbReference type="SUPFAM" id="SSF55785">
    <property type="entry name" value="PYP-like sensor domain (PAS domain)"/>
    <property type="match status" value="1"/>
</dbReference>
<dbReference type="PROSITE" id="PS50045">
    <property type="entry name" value="SIGMA54_INTERACT_4"/>
    <property type="match status" value="1"/>
</dbReference>
<dbReference type="InterPro" id="IPR058031">
    <property type="entry name" value="AAA_lid_NorR"/>
</dbReference>
<reference evidence="8" key="1">
    <citation type="submission" date="2019-08" db="EMBL/GenBank/DDBJ databases">
        <authorList>
            <person name="Kucharzyk K."/>
            <person name="Murdoch R.W."/>
            <person name="Higgins S."/>
            <person name="Loffler F."/>
        </authorList>
    </citation>
    <scope>NUCLEOTIDE SEQUENCE</scope>
</reference>
<evidence type="ECO:0000256" key="4">
    <source>
        <dbReference type="ARBA" id="ARBA00023163"/>
    </source>
</evidence>
<dbReference type="InterPro" id="IPR009057">
    <property type="entry name" value="Homeodomain-like_sf"/>
</dbReference>
<dbReference type="PROSITE" id="PS51371">
    <property type="entry name" value="CBS"/>
    <property type="match status" value="1"/>
</dbReference>
<dbReference type="PROSITE" id="PS00675">
    <property type="entry name" value="SIGMA54_INTERACT_1"/>
    <property type="match status" value="1"/>
</dbReference>
<dbReference type="PROSITE" id="PS00676">
    <property type="entry name" value="SIGMA54_INTERACT_2"/>
    <property type="match status" value="1"/>
</dbReference>
<dbReference type="PANTHER" id="PTHR32071:SF57">
    <property type="entry name" value="C4-DICARBOXYLATE TRANSPORT TRANSCRIPTIONAL REGULATORY PROTEIN DCTD"/>
    <property type="match status" value="1"/>
</dbReference>
<dbReference type="CDD" id="cd00009">
    <property type="entry name" value="AAA"/>
    <property type="match status" value="1"/>
</dbReference>
<dbReference type="Pfam" id="PF00571">
    <property type="entry name" value="CBS"/>
    <property type="match status" value="2"/>
</dbReference>
<dbReference type="Pfam" id="PF25601">
    <property type="entry name" value="AAA_lid_14"/>
    <property type="match status" value="1"/>
</dbReference>
<dbReference type="Gene3D" id="1.10.8.60">
    <property type="match status" value="1"/>
</dbReference>
<evidence type="ECO:0000256" key="3">
    <source>
        <dbReference type="ARBA" id="ARBA00023015"/>
    </source>
</evidence>
<dbReference type="Pfam" id="PF13188">
    <property type="entry name" value="PAS_8"/>
    <property type="match status" value="1"/>
</dbReference>
<dbReference type="InterPro" id="IPR000014">
    <property type="entry name" value="PAS"/>
</dbReference>
<dbReference type="Pfam" id="PF00158">
    <property type="entry name" value="Sigma54_activat"/>
    <property type="match status" value="1"/>
</dbReference>
<comment type="caution">
    <text evidence="8">The sequence shown here is derived from an EMBL/GenBank/DDBJ whole genome shotgun (WGS) entry which is preliminary data.</text>
</comment>
<dbReference type="InterPro" id="IPR002197">
    <property type="entry name" value="HTH_Fis"/>
</dbReference>
<accession>A0A644XDV9</accession>
<protein>
    <submittedName>
        <fullName evidence="8">Anaerobic nitric oxide reductase transcription regulator NorR</fullName>
    </submittedName>
</protein>
<evidence type="ECO:0000256" key="1">
    <source>
        <dbReference type="ARBA" id="ARBA00022741"/>
    </source>
</evidence>
<dbReference type="InterPro" id="IPR003593">
    <property type="entry name" value="AAA+_ATPase"/>
</dbReference>
<feature type="domain" description="Sigma-54 factor interaction" evidence="5">
    <location>
        <begin position="281"/>
        <end position="510"/>
    </location>
</feature>
<dbReference type="Gene3D" id="3.40.50.300">
    <property type="entry name" value="P-loop containing nucleotide triphosphate hydrolases"/>
    <property type="match status" value="1"/>
</dbReference>
<dbReference type="CDD" id="cd00130">
    <property type="entry name" value="PAS"/>
    <property type="match status" value="1"/>
</dbReference>
<dbReference type="InterPro" id="IPR035965">
    <property type="entry name" value="PAS-like_dom_sf"/>
</dbReference>
<dbReference type="InterPro" id="IPR000644">
    <property type="entry name" value="CBS_dom"/>
</dbReference>
<dbReference type="SMART" id="SM00091">
    <property type="entry name" value="PAS"/>
    <property type="match status" value="1"/>
</dbReference>
<dbReference type="InterPro" id="IPR025662">
    <property type="entry name" value="Sigma_54_int_dom_ATP-bd_1"/>
</dbReference>
<dbReference type="SMART" id="SM00116">
    <property type="entry name" value="CBS"/>
    <property type="match status" value="2"/>
</dbReference>
<dbReference type="InterPro" id="IPR027417">
    <property type="entry name" value="P-loop_NTPase"/>
</dbReference>
<evidence type="ECO:0000259" key="7">
    <source>
        <dbReference type="PROSITE" id="PS51371"/>
    </source>
</evidence>
<keyword evidence="1" id="KW-0547">Nucleotide-binding</keyword>
<dbReference type="InterPro" id="IPR046342">
    <property type="entry name" value="CBS_dom_sf"/>
</dbReference>
<dbReference type="InterPro" id="IPR025943">
    <property type="entry name" value="Sigma_54_int_dom_ATP-bd_2"/>
</dbReference>
<dbReference type="GO" id="GO:0006355">
    <property type="term" value="P:regulation of DNA-templated transcription"/>
    <property type="evidence" value="ECO:0007669"/>
    <property type="project" value="InterPro"/>
</dbReference>
<evidence type="ECO:0000313" key="8">
    <source>
        <dbReference type="EMBL" id="MPM12373.1"/>
    </source>
</evidence>
<dbReference type="Gene3D" id="3.30.450.20">
    <property type="entry name" value="PAS domain"/>
    <property type="match status" value="1"/>
</dbReference>
<proteinExistence type="predicted"/>
<gene>
    <name evidence="8" type="primary">norR_69</name>
    <name evidence="8" type="ORF">SDC9_58726</name>
</gene>
<dbReference type="EMBL" id="VSSQ01001962">
    <property type="protein sequence ID" value="MPM12373.1"/>
    <property type="molecule type" value="Genomic_DNA"/>
</dbReference>
<dbReference type="Gene3D" id="3.10.580.10">
    <property type="entry name" value="CBS-domain"/>
    <property type="match status" value="1"/>
</dbReference>
<name>A0A644XDV9_9ZZZZ</name>
<feature type="domain" description="CBS" evidence="7">
    <location>
        <begin position="7"/>
        <end position="65"/>
    </location>
</feature>
<dbReference type="GO" id="GO:0043565">
    <property type="term" value="F:sequence-specific DNA binding"/>
    <property type="evidence" value="ECO:0007669"/>
    <property type="project" value="InterPro"/>
</dbReference>